<feature type="transmembrane region" description="Helical" evidence="1">
    <location>
        <begin position="151"/>
        <end position="170"/>
    </location>
</feature>
<feature type="transmembrane region" description="Helical" evidence="1">
    <location>
        <begin position="121"/>
        <end position="145"/>
    </location>
</feature>
<name>A0A2N1PMW2_9BACT</name>
<evidence type="ECO:0000256" key="1">
    <source>
        <dbReference type="SAM" id="Phobius"/>
    </source>
</evidence>
<protein>
    <recommendedName>
        <fullName evidence="4">DUF1648 domain-containing protein</fullName>
    </recommendedName>
</protein>
<dbReference type="InterPro" id="IPR026272">
    <property type="entry name" value="SdpI"/>
</dbReference>
<accession>A0A2N1PMW2</accession>
<keyword evidence="1" id="KW-0472">Membrane</keyword>
<reference evidence="2 3" key="1">
    <citation type="journal article" date="2017" name="ISME J.">
        <title>Potential for microbial H2 and metal transformations associated with novel bacteria and archaea in deep terrestrial subsurface sediments.</title>
        <authorList>
            <person name="Hernsdorf A.W."/>
            <person name="Amano Y."/>
            <person name="Miyakawa K."/>
            <person name="Ise K."/>
            <person name="Suzuki Y."/>
            <person name="Anantharaman K."/>
            <person name="Probst A."/>
            <person name="Burstein D."/>
            <person name="Thomas B.C."/>
            <person name="Banfield J.F."/>
        </authorList>
    </citation>
    <scope>NUCLEOTIDE SEQUENCE [LARGE SCALE GENOMIC DNA]</scope>
    <source>
        <strain evidence="2">HGW-Wallbacteria-1</strain>
    </source>
</reference>
<feature type="transmembrane region" description="Helical" evidence="1">
    <location>
        <begin position="88"/>
        <end position="109"/>
    </location>
</feature>
<evidence type="ECO:0000313" key="2">
    <source>
        <dbReference type="EMBL" id="PKK89691.1"/>
    </source>
</evidence>
<dbReference type="Proteomes" id="UP000233256">
    <property type="component" value="Unassembled WGS sequence"/>
</dbReference>
<keyword evidence="1" id="KW-1133">Transmembrane helix</keyword>
<dbReference type="GO" id="GO:0009636">
    <property type="term" value="P:response to toxic substance"/>
    <property type="evidence" value="ECO:0007669"/>
    <property type="project" value="TreeGrafter"/>
</dbReference>
<feature type="transmembrane region" description="Helical" evidence="1">
    <location>
        <begin position="224"/>
        <end position="246"/>
    </location>
</feature>
<organism evidence="2 3">
    <name type="scientific">Candidatus Wallbacteria bacterium HGW-Wallbacteria-1</name>
    <dbReference type="NCBI Taxonomy" id="2013854"/>
    <lineage>
        <taxon>Bacteria</taxon>
        <taxon>Candidatus Walliibacteriota</taxon>
    </lineage>
</organism>
<dbReference type="AlphaFoldDB" id="A0A2N1PMW2"/>
<sequence length="255" mass="28346">MDTISDSQNLQCEIEDTINNETSMDNGNTDFKSGFTLKSHWLSLLLLVIQISVALGISRYIPDNAKVPIHWNMDGIADNFTSPQKAVWFLWAINVTLVLFFMLLPLFSVRYSASKGRFDRIMPSICSTTVLFIAILQIMSLMSAAEMVNLAGIHILTAVGIMFILLGNLLPKLPSSFFVGIRTPWSLSSESVWRRTHSTGGITFMISGLIMITLPRIIPAPWGFRAAMISMILLVLIPVVQSFLLFRAEKSTSGL</sequence>
<dbReference type="PANTHER" id="PTHR37810">
    <property type="entry name" value="IMMUNITY PROTEIN SDPI"/>
    <property type="match status" value="1"/>
</dbReference>
<dbReference type="Pfam" id="PF13630">
    <property type="entry name" value="SdpI"/>
    <property type="match status" value="1"/>
</dbReference>
<evidence type="ECO:0000313" key="3">
    <source>
        <dbReference type="Proteomes" id="UP000233256"/>
    </source>
</evidence>
<dbReference type="InterPro" id="IPR025962">
    <property type="entry name" value="SdpI/YhfL"/>
</dbReference>
<feature type="transmembrane region" description="Helical" evidence="1">
    <location>
        <begin position="41"/>
        <end position="61"/>
    </location>
</feature>
<feature type="transmembrane region" description="Helical" evidence="1">
    <location>
        <begin position="199"/>
        <end position="218"/>
    </location>
</feature>
<comment type="caution">
    <text evidence="2">The sequence shown here is derived from an EMBL/GenBank/DDBJ whole genome shotgun (WGS) entry which is preliminary data.</text>
</comment>
<gene>
    <name evidence="2" type="ORF">CVV64_12870</name>
</gene>
<proteinExistence type="predicted"/>
<dbReference type="PIRSF" id="PIRSF038959">
    <property type="entry name" value="SdpI"/>
    <property type="match status" value="1"/>
</dbReference>
<keyword evidence="1" id="KW-0812">Transmembrane</keyword>
<dbReference type="PANTHER" id="PTHR37810:SF5">
    <property type="entry name" value="IMMUNITY PROTEIN SDPI"/>
    <property type="match status" value="1"/>
</dbReference>
<evidence type="ECO:0008006" key="4">
    <source>
        <dbReference type="Google" id="ProtNLM"/>
    </source>
</evidence>
<dbReference type="EMBL" id="PGXC01000013">
    <property type="protein sequence ID" value="PKK89691.1"/>
    <property type="molecule type" value="Genomic_DNA"/>
</dbReference>